<name>A0A844GU92_9CHRO</name>
<comment type="caution">
    <text evidence="2">The sequence shown here is derived from an EMBL/GenBank/DDBJ whole genome shotgun (WGS) entry which is preliminary data.</text>
</comment>
<sequence>MKKSLAYLSLFLSSLLTIINGINVPISATDDLNTISSINNYKDILSMDDSPLKVMILTNLVLKYARQNNQKKALKILAKAQQISLKLTDNYQQIVSLTRVAQTYGEISNRENALASLNLAKEKTKQIKDKSLQASLLLNIALEYEKLGKIETANNIYQQSQTIKAQISQPQLEFPFEQTPTKFQIGLLANVNSFRNTTATFGFDVNYEKQWEISDILLNGTAFIGYDSDRTFNKFRPTGLINSVYRHHFDKEWSFFTNALITANQEFFASQNDDDDLSILGNLLFGGGYNLWRGETPSNSVDLQLGLGGIYEYDFFDGEKRRNQLSPALGILLQSRGLKLGNAELNHILAIIPALNDLENYTITSDSNLSIPLSEKWSFTNRLFVRYRNQLIEKDNPKVQFFFSTGVQYTF</sequence>
<dbReference type="InterPro" id="IPR007433">
    <property type="entry name" value="DUF481"/>
</dbReference>
<feature type="chain" id="PRO_5032841567" evidence="1">
    <location>
        <begin position="19"/>
        <end position="411"/>
    </location>
</feature>
<evidence type="ECO:0000313" key="3">
    <source>
        <dbReference type="Proteomes" id="UP000437131"/>
    </source>
</evidence>
<organism evidence="2 3">
    <name type="scientific">Cyanobacterium aponinum 0216</name>
    <dbReference type="NCBI Taxonomy" id="2676140"/>
    <lineage>
        <taxon>Bacteria</taxon>
        <taxon>Bacillati</taxon>
        <taxon>Cyanobacteriota</taxon>
        <taxon>Cyanophyceae</taxon>
        <taxon>Oscillatoriophycideae</taxon>
        <taxon>Chroococcales</taxon>
        <taxon>Geminocystaceae</taxon>
        <taxon>Cyanobacterium</taxon>
    </lineage>
</organism>
<protein>
    <submittedName>
        <fullName evidence="2">DUF481 domain-containing protein</fullName>
    </submittedName>
</protein>
<dbReference type="SUPFAM" id="SSF48452">
    <property type="entry name" value="TPR-like"/>
    <property type="match status" value="1"/>
</dbReference>
<dbReference type="RefSeq" id="WP_155082669.1">
    <property type="nucleotide sequence ID" value="NZ_WMIA01000002.1"/>
</dbReference>
<evidence type="ECO:0000313" key="2">
    <source>
        <dbReference type="EMBL" id="MTF37815.1"/>
    </source>
</evidence>
<dbReference type="AlphaFoldDB" id="A0A844GU92"/>
<dbReference type="Proteomes" id="UP000437131">
    <property type="component" value="Unassembled WGS sequence"/>
</dbReference>
<dbReference type="EMBL" id="WMIA01000002">
    <property type="protein sequence ID" value="MTF37815.1"/>
    <property type="molecule type" value="Genomic_DNA"/>
</dbReference>
<evidence type="ECO:0000256" key="1">
    <source>
        <dbReference type="SAM" id="SignalP"/>
    </source>
</evidence>
<dbReference type="Gene3D" id="1.25.40.10">
    <property type="entry name" value="Tetratricopeptide repeat domain"/>
    <property type="match status" value="1"/>
</dbReference>
<accession>A0A844GU92</accession>
<keyword evidence="1" id="KW-0732">Signal</keyword>
<gene>
    <name evidence="2" type="ORF">GGC33_02590</name>
</gene>
<dbReference type="Pfam" id="PF04338">
    <property type="entry name" value="DUF481"/>
    <property type="match status" value="1"/>
</dbReference>
<proteinExistence type="predicted"/>
<feature type="signal peptide" evidence="1">
    <location>
        <begin position="1"/>
        <end position="18"/>
    </location>
</feature>
<dbReference type="InterPro" id="IPR011990">
    <property type="entry name" value="TPR-like_helical_dom_sf"/>
</dbReference>
<reference evidence="2 3" key="1">
    <citation type="submission" date="2019-11" db="EMBL/GenBank/DDBJ databases">
        <title>Isolation of a new High Light Tolerant Cyanobacteria.</title>
        <authorList>
            <person name="Dobson Z."/>
            <person name="Vaughn N."/>
            <person name="Vaughn M."/>
            <person name="Fromme P."/>
            <person name="Mazor Y."/>
        </authorList>
    </citation>
    <scope>NUCLEOTIDE SEQUENCE [LARGE SCALE GENOMIC DNA]</scope>
    <source>
        <strain evidence="2 3">0216</strain>
    </source>
</reference>